<dbReference type="PANTHER" id="PTHR31040">
    <property type="entry name" value="NURIM"/>
    <property type="match status" value="1"/>
</dbReference>
<reference evidence="14 15" key="1">
    <citation type="submission" date="2021-11" db="EMBL/GenBank/DDBJ databases">
        <title>Aliifidinibius sp. nov., a new bacterium isolated from saline soil.</title>
        <authorList>
            <person name="Galisteo C."/>
            <person name="De La Haba R."/>
            <person name="Sanchez-Porro C."/>
            <person name="Ventosa A."/>
        </authorList>
    </citation>
    <scope>NUCLEOTIDE SEQUENCE [LARGE SCALE GENOMIC DNA]</scope>
    <source>
        <strain evidence="14 15">KACC 190600</strain>
    </source>
</reference>
<dbReference type="InterPro" id="IPR009915">
    <property type="entry name" value="NnrU_dom"/>
</dbReference>
<evidence type="ECO:0000256" key="6">
    <source>
        <dbReference type="ARBA" id="ARBA00022679"/>
    </source>
</evidence>
<dbReference type="InterPro" id="IPR054700">
    <property type="entry name" value="MddA"/>
</dbReference>
<dbReference type="Pfam" id="PF07298">
    <property type="entry name" value="NnrU"/>
    <property type="match status" value="1"/>
</dbReference>
<evidence type="ECO:0000313" key="15">
    <source>
        <dbReference type="Proteomes" id="UP001207337"/>
    </source>
</evidence>
<keyword evidence="8 12" id="KW-0812">Transmembrane</keyword>
<evidence type="ECO:0000256" key="9">
    <source>
        <dbReference type="ARBA" id="ARBA00022989"/>
    </source>
</evidence>
<dbReference type="NCBIfam" id="NF045656">
    <property type="entry name" value="MeththiolMtaseMddA"/>
    <property type="match status" value="1"/>
</dbReference>
<keyword evidence="9 12" id="KW-1133">Transmembrane helix</keyword>
<evidence type="ECO:0000256" key="7">
    <source>
        <dbReference type="ARBA" id="ARBA00022691"/>
    </source>
</evidence>
<evidence type="ECO:0000256" key="2">
    <source>
        <dbReference type="ARBA" id="ARBA00004141"/>
    </source>
</evidence>
<comment type="catalytic activity">
    <reaction evidence="11">
        <text>methanethiol + S-adenosyl-L-methionine = dimethyl sulfide + S-adenosyl-L-homocysteine + H(+)</text>
        <dbReference type="Rhea" id="RHEA:50428"/>
        <dbReference type="ChEBI" id="CHEBI:15378"/>
        <dbReference type="ChEBI" id="CHEBI:16007"/>
        <dbReference type="ChEBI" id="CHEBI:17437"/>
        <dbReference type="ChEBI" id="CHEBI:57856"/>
        <dbReference type="ChEBI" id="CHEBI:59789"/>
        <dbReference type="EC" id="2.1.1.334"/>
    </reaction>
</comment>
<evidence type="ECO:0000313" key="14">
    <source>
        <dbReference type="EMBL" id="MCW9711298.1"/>
    </source>
</evidence>
<evidence type="ECO:0000256" key="1">
    <source>
        <dbReference type="ARBA" id="ARBA00002096"/>
    </source>
</evidence>
<evidence type="ECO:0000256" key="8">
    <source>
        <dbReference type="ARBA" id="ARBA00022692"/>
    </source>
</evidence>
<feature type="transmembrane region" description="Helical" evidence="12">
    <location>
        <begin position="46"/>
        <end position="67"/>
    </location>
</feature>
<feature type="transmembrane region" description="Helical" evidence="12">
    <location>
        <begin position="12"/>
        <end position="34"/>
    </location>
</feature>
<evidence type="ECO:0000256" key="12">
    <source>
        <dbReference type="SAM" id="Phobius"/>
    </source>
</evidence>
<organism evidence="14 15">
    <name type="scientific">Fodinibius salicampi</name>
    <dbReference type="NCBI Taxonomy" id="1920655"/>
    <lineage>
        <taxon>Bacteria</taxon>
        <taxon>Pseudomonadati</taxon>
        <taxon>Balneolota</taxon>
        <taxon>Balneolia</taxon>
        <taxon>Balneolales</taxon>
        <taxon>Balneolaceae</taxon>
        <taxon>Fodinibius</taxon>
    </lineage>
</organism>
<gene>
    <name evidence="14" type="ORF">LQ318_00140</name>
</gene>
<evidence type="ECO:0000256" key="5">
    <source>
        <dbReference type="ARBA" id="ARBA00022603"/>
    </source>
</evidence>
<keyword evidence="10 12" id="KW-0472">Membrane</keyword>
<evidence type="ECO:0000256" key="4">
    <source>
        <dbReference type="ARBA" id="ARBA00012149"/>
    </source>
</evidence>
<feature type="transmembrane region" description="Helical" evidence="12">
    <location>
        <begin position="88"/>
        <end position="106"/>
    </location>
</feature>
<keyword evidence="5" id="KW-0489">Methyltransferase</keyword>
<dbReference type="PANTHER" id="PTHR31040:SF1">
    <property type="entry name" value="NURIM"/>
    <property type="match status" value="1"/>
</dbReference>
<feature type="transmembrane region" description="Helical" evidence="12">
    <location>
        <begin position="118"/>
        <end position="142"/>
    </location>
</feature>
<feature type="domain" description="NnrU" evidence="13">
    <location>
        <begin position="57"/>
        <end position="215"/>
    </location>
</feature>
<dbReference type="Proteomes" id="UP001207337">
    <property type="component" value="Unassembled WGS sequence"/>
</dbReference>
<evidence type="ECO:0000259" key="13">
    <source>
        <dbReference type="Pfam" id="PF07298"/>
    </source>
</evidence>
<dbReference type="RefSeq" id="WP_265786399.1">
    <property type="nucleotide sequence ID" value="NZ_BAABRS010000001.1"/>
</dbReference>
<sequence length="248" mass="29075">MFGRILSFIYGVVDYIIFLGSFLYAIAFVGDFWVPKTINAGSEAEIFWQGLLVNAGLLGLFAFQHSVMARDGFKKWWTKIIPKPIERSTYVLLSSLILILLFWQWRTMPEVIWSVESGVWQVVLFGFFGLGWGLVFLSTFMINHFDLFGLRQVYLHLKGKEITPIEFKEPGFYKYVRHPLMLGFIIAFWATPYMTLGHLVFSIATTGYIFVGIWFEERDLIRYHGEKYKEYRERVRMLIPFPKENLGD</sequence>
<dbReference type="InterPro" id="IPR033580">
    <property type="entry name" value="Nurim-like"/>
</dbReference>
<dbReference type="Gene3D" id="1.20.120.1630">
    <property type="match status" value="1"/>
</dbReference>
<comment type="function">
    <text evidence="1">Catalyzes the methylation of methanethiol (MeSH) to yield dimethylsulphide (DMS).</text>
</comment>
<keyword evidence="15" id="KW-1185">Reference proteome</keyword>
<evidence type="ECO:0000256" key="10">
    <source>
        <dbReference type="ARBA" id="ARBA00023136"/>
    </source>
</evidence>
<evidence type="ECO:0000256" key="3">
    <source>
        <dbReference type="ARBA" id="ARBA00010631"/>
    </source>
</evidence>
<dbReference type="EC" id="2.1.1.334" evidence="4"/>
<keyword evidence="6" id="KW-0808">Transferase</keyword>
<proteinExistence type="inferred from homology"/>
<accession>A0ABT3PTY6</accession>
<dbReference type="EMBL" id="JAJNDC010000001">
    <property type="protein sequence ID" value="MCW9711298.1"/>
    <property type="molecule type" value="Genomic_DNA"/>
</dbReference>
<name>A0ABT3PTY6_9BACT</name>
<evidence type="ECO:0000256" key="11">
    <source>
        <dbReference type="ARBA" id="ARBA00048134"/>
    </source>
</evidence>
<comment type="subcellular location">
    <subcellularLocation>
        <location evidence="2">Membrane</location>
        <topology evidence="2">Multi-pass membrane protein</topology>
    </subcellularLocation>
</comment>
<comment type="similarity">
    <text evidence="3">Belongs to the nurim family.</text>
</comment>
<protein>
    <recommendedName>
        <fullName evidence="4">methanethiol S-methyltransferase</fullName>
        <ecNumber evidence="4">2.1.1.334</ecNumber>
    </recommendedName>
</protein>
<keyword evidence="7" id="KW-0949">S-adenosyl-L-methionine</keyword>
<comment type="caution">
    <text evidence="14">The sequence shown here is derived from an EMBL/GenBank/DDBJ whole genome shotgun (WGS) entry which is preliminary data.</text>
</comment>